<reference evidence="1" key="1">
    <citation type="submission" date="2018-06" db="EMBL/GenBank/DDBJ databases">
        <authorList>
            <person name="Zhirakovskaya E."/>
        </authorList>
    </citation>
    <scope>NUCLEOTIDE SEQUENCE</scope>
</reference>
<sequence length="63" mass="6284">MMNRRTLLGAGAGVASLATLPVAAISATTFGVKPNLARDQSAKLQKAINAAIKSGGELHLPGG</sequence>
<proteinExistence type="predicted"/>
<dbReference type="SUPFAM" id="SSF51126">
    <property type="entry name" value="Pectin lyase-like"/>
    <property type="match status" value="1"/>
</dbReference>
<dbReference type="InterPro" id="IPR011050">
    <property type="entry name" value="Pectin_lyase_fold/virulence"/>
</dbReference>
<name>A0A3B0R777_9ZZZZ</name>
<dbReference type="AlphaFoldDB" id="A0A3B0R777"/>
<evidence type="ECO:0000313" key="1">
    <source>
        <dbReference type="EMBL" id="VAV88342.1"/>
    </source>
</evidence>
<gene>
    <name evidence="1" type="ORF">MNBD_ALPHA08-234</name>
</gene>
<accession>A0A3B0R777</accession>
<dbReference type="EMBL" id="UOEC01000043">
    <property type="protein sequence ID" value="VAV88342.1"/>
    <property type="molecule type" value="Genomic_DNA"/>
</dbReference>
<protein>
    <submittedName>
        <fullName evidence="1">Uncharacterized protein</fullName>
    </submittedName>
</protein>
<feature type="non-terminal residue" evidence="1">
    <location>
        <position position="63"/>
    </location>
</feature>
<organism evidence="1">
    <name type="scientific">hydrothermal vent metagenome</name>
    <dbReference type="NCBI Taxonomy" id="652676"/>
    <lineage>
        <taxon>unclassified sequences</taxon>
        <taxon>metagenomes</taxon>
        <taxon>ecological metagenomes</taxon>
    </lineage>
</organism>